<evidence type="ECO:0000256" key="1">
    <source>
        <dbReference type="SAM" id="MobiDB-lite"/>
    </source>
</evidence>
<dbReference type="AlphaFoldDB" id="A0A081XKK4"/>
<feature type="compositionally biased region" description="Pro residues" evidence="1">
    <location>
        <begin position="1"/>
        <end position="20"/>
    </location>
</feature>
<feature type="domain" description="DUF4190" evidence="3">
    <location>
        <begin position="49"/>
        <end position="104"/>
    </location>
</feature>
<dbReference type="Pfam" id="PF13828">
    <property type="entry name" value="DUF4190"/>
    <property type="match status" value="1"/>
</dbReference>
<feature type="domain" description="Septum formation-related" evidence="4">
    <location>
        <begin position="132"/>
        <end position="234"/>
    </location>
</feature>
<evidence type="ECO:0000256" key="2">
    <source>
        <dbReference type="SAM" id="Phobius"/>
    </source>
</evidence>
<evidence type="ECO:0000259" key="3">
    <source>
        <dbReference type="Pfam" id="PF13828"/>
    </source>
</evidence>
<keyword evidence="6" id="KW-1185">Reference proteome</keyword>
<keyword evidence="2" id="KW-1133">Transmembrane helix</keyword>
<keyword evidence="2" id="KW-0812">Transmembrane</keyword>
<dbReference type="RefSeq" id="WP_407702062.1">
    <property type="nucleotide sequence ID" value="NZ_JBFADL010000028.1"/>
</dbReference>
<feature type="transmembrane region" description="Helical" evidence="2">
    <location>
        <begin position="85"/>
        <end position="111"/>
    </location>
</feature>
<dbReference type="EMBL" id="JFCB01000030">
    <property type="protein sequence ID" value="KES04077.1"/>
    <property type="molecule type" value="Genomic_DNA"/>
</dbReference>
<comment type="caution">
    <text evidence="5">The sequence shown here is derived from an EMBL/GenBank/DDBJ whole genome shotgun (WGS) entry which is preliminary data.</text>
</comment>
<dbReference type="Proteomes" id="UP000028341">
    <property type="component" value="Unassembled WGS sequence"/>
</dbReference>
<evidence type="ECO:0000313" key="5">
    <source>
        <dbReference type="EMBL" id="KES04077.1"/>
    </source>
</evidence>
<sequence>MSIPPPDGPQHQVGPPPPQFPYGGRPGCAPYGLYGPGGPRPPAVVNGVAVAALVLGVLCFLPGLGLVLGLVALRQIKRRGERGRGMAVAGSVLSSLGLALWTVALATGVAADAWQGVKDGTRGNSVLGLRKGECFDSPGGLEGSATDADRVPCAREHDGEVFAVVTVPDGAYPGDARLTGTADERCHALQDAYVMDTWALPGHVDVYHLTPSRESWDVGDREITCVLGNRDAGAALTGSLRRDATTLDAHQLAYLEADRVLDTALDEMPEAEFAEDDLPGHRRWAGQVAEAAAEQAGMLRAHEWPAGARRPVRDLAADLDEAGEEWARAAEAGDAEAYYEHSYRGWDLVDHDGSITARKALGLATTPPLYDEEAEREPESGDMKV</sequence>
<feature type="region of interest" description="Disordered" evidence="1">
    <location>
        <begin position="361"/>
        <end position="385"/>
    </location>
</feature>
<dbReference type="InterPro" id="IPR026004">
    <property type="entry name" value="Septum_form"/>
</dbReference>
<name>A0A081XKK4_STRTO</name>
<dbReference type="Pfam" id="PF13845">
    <property type="entry name" value="Septum_form"/>
    <property type="match status" value="1"/>
</dbReference>
<accession>A0A081XKK4</accession>
<protein>
    <submittedName>
        <fullName evidence="5">Membrane protein</fullName>
    </submittedName>
</protein>
<evidence type="ECO:0000313" key="6">
    <source>
        <dbReference type="Proteomes" id="UP000028341"/>
    </source>
</evidence>
<evidence type="ECO:0000259" key="4">
    <source>
        <dbReference type="Pfam" id="PF13845"/>
    </source>
</evidence>
<dbReference type="eggNOG" id="ENOG5033A46">
    <property type="taxonomic scope" value="Bacteria"/>
</dbReference>
<reference evidence="5 6" key="1">
    <citation type="submission" date="2014-02" db="EMBL/GenBank/DDBJ databases">
        <title>The genome announcement of Streptomyces toyocaensis NRRL15009.</title>
        <authorList>
            <person name="Hong H.-J."/>
            <person name="Kwun M.J."/>
        </authorList>
    </citation>
    <scope>NUCLEOTIDE SEQUENCE [LARGE SCALE GENOMIC DNA]</scope>
    <source>
        <strain evidence="5 6">NRRL 15009</strain>
    </source>
</reference>
<dbReference type="STRING" id="55952.BU52_26890"/>
<dbReference type="InterPro" id="IPR025241">
    <property type="entry name" value="DUF4190"/>
</dbReference>
<proteinExistence type="predicted"/>
<gene>
    <name evidence="5" type="ORF">BU52_26890</name>
</gene>
<keyword evidence="2" id="KW-0472">Membrane</keyword>
<feature type="transmembrane region" description="Helical" evidence="2">
    <location>
        <begin position="48"/>
        <end position="73"/>
    </location>
</feature>
<feature type="region of interest" description="Disordered" evidence="1">
    <location>
        <begin position="1"/>
        <end position="21"/>
    </location>
</feature>
<organism evidence="5 6">
    <name type="scientific">Streptomyces toyocaensis</name>
    <dbReference type="NCBI Taxonomy" id="55952"/>
    <lineage>
        <taxon>Bacteria</taxon>
        <taxon>Bacillati</taxon>
        <taxon>Actinomycetota</taxon>
        <taxon>Actinomycetes</taxon>
        <taxon>Kitasatosporales</taxon>
        <taxon>Streptomycetaceae</taxon>
        <taxon>Streptomyces</taxon>
    </lineage>
</organism>